<dbReference type="InterPro" id="IPR006094">
    <property type="entry name" value="Oxid_FAD_bind_N"/>
</dbReference>
<keyword evidence="4 6" id="KW-0560">Oxidoreductase</keyword>
<dbReference type="AlphaFoldDB" id="A0A084FXN6"/>
<dbReference type="RefSeq" id="XP_016639647.1">
    <property type="nucleotide sequence ID" value="XM_016790344.1"/>
</dbReference>
<reference evidence="6 7" key="1">
    <citation type="journal article" date="2014" name="Genome Announc.">
        <title>Draft genome sequence of the pathogenic fungus Scedosporium apiospermum.</title>
        <authorList>
            <person name="Vandeputte P."/>
            <person name="Ghamrawi S."/>
            <person name="Rechenmann M."/>
            <person name="Iltis A."/>
            <person name="Giraud S."/>
            <person name="Fleury M."/>
            <person name="Thornton C."/>
            <person name="Delhaes L."/>
            <person name="Meyer W."/>
            <person name="Papon N."/>
            <person name="Bouchara J.P."/>
        </authorList>
    </citation>
    <scope>NUCLEOTIDE SEQUENCE [LARGE SCALE GENOMIC DNA]</scope>
    <source>
        <strain evidence="6 7">IHEM 14462</strain>
    </source>
</reference>
<dbReference type="GO" id="GO:0004458">
    <property type="term" value="F:D-lactate dehydrogenase (cytochrome) activity"/>
    <property type="evidence" value="ECO:0007669"/>
    <property type="project" value="TreeGrafter"/>
</dbReference>
<dbReference type="GO" id="GO:0008720">
    <property type="term" value="F:D-lactate dehydrogenase (NAD+) activity"/>
    <property type="evidence" value="ECO:0007669"/>
    <property type="project" value="TreeGrafter"/>
</dbReference>
<comment type="cofactor">
    <cofactor evidence="1">
        <name>FAD</name>
        <dbReference type="ChEBI" id="CHEBI:57692"/>
    </cofactor>
</comment>
<dbReference type="Pfam" id="PF02913">
    <property type="entry name" value="FAD-oxidase_C"/>
    <property type="match status" value="1"/>
</dbReference>
<evidence type="ECO:0000256" key="4">
    <source>
        <dbReference type="ARBA" id="ARBA00023002"/>
    </source>
</evidence>
<dbReference type="PANTHER" id="PTHR11748">
    <property type="entry name" value="D-LACTATE DEHYDROGENASE"/>
    <property type="match status" value="1"/>
</dbReference>
<dbReference type="InterPro" id="IPR036318">
    <property type="entry name" value="FAD-bd_PCMH-like_sf"/>
</dbReference>
<dbReference type="InterPro" id="IPR016171">
    <property type="entry name" value="Vanillyl_alc_oxidase_C-sub2"/>
</dbReference>
<dbReference type="VEuPathDB" id="FungiDB:SAPIO_CDS8786"/>
<dbReference type="EC" id="1.1.3.38" evidence="6"/>
<dbReference type="Proteomes" id="UP000028545">
    <property type="component" value="Unassembled WGS sequence"/>
</dbReference>
<dbReference type="InterPro" id="IPR016170">
    <property type="entry name" value="Cytok_DH_C_sf"/>
</dbReference>
<dbReference type="Gene3D" id="3.30.465.10">
    <property type="match status" value="2"/>
</dbReference>
<evidence type="ECO:0000256" key="1">
    <source>
        <dbReference type="ARBA" id="ARBA00001974"/>
    </source>
</evidence>
<name>A0A084FXN6_PSEDA</name>
<evidence type="ECO:0000313" key="6">
    <source>
        <dbReference type="EMBL" id="KEZ39848.1"/>
    </source>
</evidence>
<dbReference type="InterPro" id="IPR016169">
    <property type="entry name" value="FAD-bd_PCMH_sub2"/>
</dbReference>
<dbReference type="Gene3D" id="1.10.45.10">
    <property type="entry name" value="Vanillyl-alcohol Oxidase, Chain A, domain 4"/>
    <property type="match status" value="1"/>
</dbReference>
<accession>A0A084FXN6</accession>
<dbReference type="SUPFAM" id="SSF56176">
    <property type="entry name" value="FAD-binding/transporter-associated domain-like"/>
    <property type="match status" value="1"/>
</dbReference>
<dbReference type="InterPro" id="IPR016166">
    <property type="entry name" value="FAD-bd_PCMH"/>
</dbReference>
<dbReference type="Gene3D" id="3.30.43.10">
    <property type="entry name" value="Uridine Diphospho-n-acetylenolpyruvylglucosamine Reductase, domain 2"/>
    <property type="match status" value="1"/>
</dbReference>
<dbReference type="InterPro" id="IPR016167">
    <property type="entry name" value="FAD-bd_PCMH_sub1"/>
</dbReference>
<sequence length="443" mass="49371">MSSNASITDPPALKDVYSGVPLRVFQEAKEMKTRLYSHPGNTPRESYLTQALPPFTSASQFNIAIDKLREIVGAANVELVGGQKVQDGWYMEHPKTHDAFSIFDRGDLVPSSIVSPASTAEVSAIVKWANEFKIPIYPISLGRNWGYGGASPRVRGSVVVDLGRRMNKVLNINKASATVLVEPGVTYFALYEKLQEVAPELSMDCTDIGGGSVLGNACDRGLGYGYGPYTDGIFSQGNYGIVTKMGFWLTLKQPAQSFLVSFEREEDFPEINELVKDLLRRLFFSPIVPNGEKYSRLITNIIDSIVEKHGFDNSKSWCALPRETRVVVGLLYNVEDKKQKKNAFACMRELIESCRIHGFGEYRTHTLLADQVARSYNWNDGAQLKFHELLKDSLDPNGILAPGRCGIWPAIYRNDKEHKWAITYDDGPDVESSVRPRMVGSQI</sequence>
<organism evidence="6 7">
    <name type="scientific">Pseudallescheria apiosperma</name>
    <name type="common">Scedosporium apiospermum</name>
    <dbReference type="NCBI Taxonomy" id="563466"/>
    <lineage>
        <taxon>Eukaryota</taxon>
        <taxon>Fungi</taxon>
        <taxon>Dikarya</taxon>
        <taxon>Ascomycota</taxon>
        <taxon>Pezizomycotina</taxon>
        <taxon>Sordariomycetes</taxon>
        <taxon>Hypocreomycetidae</taxon>
        <taxon>Microascales</taxon>
        <taxon>Microascaceae</taxon>
        <taxon>Scedosporium</taxon>
    </lineage>
</organism>
<dbReference type="PANTHER" id="PTHR11748:SF114">
    <property type="entry name" value="ARYL-ALCOHOL OXIDASE VANILLYL-ALCOHOL OXIDASE (AFU_ORTHOLOGUE AFUA_3G09500)-RELATED"/>
    <property type="match status" value="1"/>
</dbReference>
<dbReference type="SUPFAM" id="SSF55103">
    <property type="entry name" value="FAD-linked oxidases, C-terminal domain"/>
    <property type="match status" value="1"/>
</dbReference>
<dbReference type="GO" id="GO:0018465">
    <property type="term" value="F:vanillyl-alcohol oxidase activity"/>
    <property type="evidence" value="ECO:0007669"/>
    <property type="project" value="UniProtKB-EC"/>
</dbReference>
<evidence type="ECO:0000256" key="2">
    <source>
        <dbReference type="ARBA" id="ARBA00022630"/>
    </source>
</evidence>
<keyword evidence="3" id="KW-0274">FAD</keyword>
<evidence type="ECO:0000256" key="3">
    <source>
        <dbReference type="ARBA" id="ARBA00022827"/>
    </source>
</evidence>
<dbReference type="Pfam" id="PF01565">
    <property type="entry name" value="FAD_binding_4"/>
    <property type="match status" value="1"/>
</dbReference>
<dbReference type="Gene3D" id="3.40.462.10">
    <property type="entry name" value="FAD-linked oxidases, C-terminal domain"/>
    <property type="match status" value="1"/>
</dbReference>
<gene>
    <name evidence="6" type="ORF">SAPIO_CDS8786</name>
</gene>
<keyword evidence="2" id="KW-0285">Flavoprotein</keyword>
<dbReference type="EMBL" id="JOWA01000132">
    <property type="protein sequence ID" value="KEZ39848.1"/>
    <property type="molecule type" value="Genomic_DNA"/>
</dbReference>
<evidence type="ECO:0000259" key="5">
    <source>
        <dbReference type="PROSITE" id="PS51387"/>
    </source>
</evidence>
<feature type="domain" description="FAD-binding PCMH-type" evidence="5">
    <location>
        <begin position="106"/>
        <end position="308"/>
    </location>
</feature>
<dbReference type="PROSITE" id="PS51387">
    <property type="entry name" value="FAD_PCMH"/>
    <property type="match status" value="1"/>
</dbReference>
<dbReference type="OrthoDB" id="5332616at2759"/>
<dbReference type="GO" id="GO:0005739">
    <property type="term" value="C:mitochondrion"/>
    <property type="evidence" value="ECO:0007669"/>
    <property type="project" value="TreeGrafter"/>
</dbReference>
<dbReference type="InterPro" id="IPR004113">
    <property type="entry name" value="FAD-bd_oxidored_4_C"/>
</dbReference>
<dbReference type="GeneID" id="27727858"/>
<comment type="caution">
    <text evidence="6">The sequence shown here is derived from an EMBL/GenBank/DDBJ whole genome shotgun (WGS) entry which is preliminary data.</text>
</comment>
<dbReference type="GO" id="GO:0071949">
    <property type="term" value="F:FAD binding"/>
    <property type="evidence" value="ECO:0007669"/>
    <property type="project" value="InterPro"/>
</dbReference>
<proteinExistence type="predicted"/>
<dbReference type="KEGG" id="sapo:SAPIO_CDS8786"/>
<dbReference type="InterPro" id="IPR016164">
    <property type="entry name" value="FAD-linked_Oxase-like_C"/>
</dbReference>
<protein>
    <submittedName>
        <fullName evidence="6">Vanillyl-alcohol oxidase</fullName>
        <ecNumber evidence="6">1.1.3.38</ecNumber>
    </submittedName>
</protein>
<keyword evidence="7" id="KW-1185">Reference proteome</keyword>
<dbReference type="GO" id="GO:1903457">
    <property type="term" value="P:lactate catabolic process"/>
    <property type="evidence" value="ECO:0007669"/>
    <property type="project" value="TreeGrafter"/>
</dbReference>
<dbReference type="HOGENOM" id="CLU_024402_0_0_1"/>
<evidence type="ECO:0000313" key="7">
    <source>
        <dbReference type="Proteomes" id="UP000028545"/>
    </source>
</evidence>